<dbReference type="EMBL" id="JACOME010000002">
    <property type="protein sequence ID" value="MBC3847031.1"/>
    <property type="molecule type" value="Genomic_DNA"/>
</dbReference>
<dbReference type="RefSeq" id="WP_186846123.1">
    <property type="nucleotide sequence ID" value="NZ_JACOME010000002.1"/>
</dbReference>
<sequence>MKLSVIILNYNVRYFLELCLKSVETAIENIDAEIIVIDNNSPDDSCSMVKSLFPSVKLIENQENPGFSKGNNIGVAQAKGEYLCILNPDTVVAEDTFLKLIEFADDKEKLGIIGCQLIDGKGKYLPESKRNIPTPKVSLKKILGKDKDYYANYLKINTTGRVDILVGAFMFLKKTVYDAVNGFDEDYFMYGEDVDLSYKVLKAGYDNYYFGETTVIHFKGESTLKDAKYAKRFYGAMQIFYKKHFKANLVFNAIVWLGIKLAYVFRRPPTVLKTESKSTIIYGNKIDSSLKNQLQQPIKHNNIINREVPDHSMIIYDLNTLKTKAVIEDMKQKAKQEHIVFRFLPKNSKFILGSDSAVTRGEITHF</sequence>
<keyword evidence="3" id="KW-1185">Reference proteome</keyword>
<evidence type="ECO:0000313" key="3">
    <source>
        <dbReference type="Proteomes" id="UP000607435"/>
    </source>
</evidence>
<proteinExistence type="predicted"/>
<reference evidence="2 3" key="1">
    <citation type="submission" date="2020-08" db="EMBL/GenBank/DDBJ databases">
        <title>Winogradskyella ouciana sp. nov., isolated from the hadal seawater of the Mariana Trench.</title>
        <authorList>
            <person name="He X."/>
        </authorList>
    </citation>
    <scope>NUCLEOTIDE SEQUENCE [LARGE SCALE GENOMIC DNA]</scope>
    <source>
        <strain evidence="2 3">KCTC 22026</strain>
    </source>
</reference>
<dbReference type="Gene3D" id="3.90.550.10">
    <property type="entry name" value="Spore Coat Polysaccharide Biosynthesis Protein SpsA, Chain A"/>
    <property type="match status" value="1"/>
</dbReference>
<accession>A0ABR6Y2Q9</accession>
<dbReference type="InterPro" id="IPR001173">
    <property type="entry name" value="Glyco_trans_2-like"/>
</dbReference>
<dbReference type="SUPFAM" id="SSF53448">
    <property type="entry name" value="Nucleotide-diphospho-sugar transferases"/>
    <property type="match status" value="1"/>
</dbReference>
<evidence type="ECO:0000259" key="1">
    <source>
        <dbReference type="Pfam" id="PF00535"/>
    </source>
</evidence>
<dbReference type="Pfam" id="PF00535">
    <property type="entry name" value="Glycos_transf_2"/>
    <property type="match status" value="1"/>
</dbReference>
<dbReference type="PANTHER" id="PTHR43179:SF7">
    <property type="entry name" value="RHAMNOSYLTRANSFERASE WBBL"/>
    <property type="match status" value="1"/>
</dbReference>
<evidence type="ECO:0000313" key="2">
    <source>
        <dbReference type="EMBL" id="MBC3847031.1"/>
    </source>
</evidence>
<name>A0ABR6Y2Q9_9FLAO</name>
<organism evidence="2 3">
    <name type="scientific">Winogradskyella echinorum</name>
    <dbReference type="NCBI Taxonomy" id="538189"/>
    <lineage>
        <taxon>Bacteria</taxon>
        <taxon>Pseudomonadati</taxon>
        <taxon>Bacteroidota</taxon>
        <taxon>Flavobacteriia</taxon>
        <taxon>Flavobacteriales</taxon>
        <taxon>Flavobacteriaceae</taxon>
        <taxon>Winogradskyella</taxon>
    </lineage>
</organism>
<dbReference type="Proteomes" id="UP000607435">
    <property type="component" value="Unassembled WGS sequence"/>
</dbReference>
<dbReference type="PANTHER" id="PTHR43179">
    <property type="entry name" value="RHAMNOSYLTRANSFERASE WBBL"/>
    <property type="match status" value="1"/>
</dbReference>
<protein>
    <submittedName>
        <fullName evidence="2">Glycosyltransferase family 2 protein</fullName>
    </submittedName>
</protein>
<comment type="caution">
    <text evidence="2">The sequence shown here is derived from an EMBL/GenBank/DDBJ whole genome shotgun (WGS) entry which is preliminary data.</text>
</comment>
<gene>
    <name evidence="2" type="ORF">H6H04_11615</name>
</gene>
<dbReference type="InterPro" id="IPR029044">
    <property type="entry name" value="Nucleotide-diphossugar_trans"/>
</dbReference>
<dbReference type="CDD" id="cd04186">
    <property type="entry name" value="GT_2_like_c"/>
    <property type="match status" value="1"/>
</dbReference>
<feature type="domain" description="Glycosyltransferase 2-like" evidence="1">
    <location>
        <begin position="4"/>
        <end position="141"/>
    </location>
</feature>